<comment type="caution">
    <text evidence="2">The sequence shown here is derived from an EMBL/GenBank/DDBJ whole genome shotgun (WGS) entry which is preliminary data.</text>
</comment>
<sequence length="141" mass="14080">MASSLRIHSLSPAWRFALIGVSASLPATVVLNWLPDSQATVGGSAMIVGAFIAGGLAATRSADSGATGLRAGLLGGVIGLLTFVVTVDTTAPWPVSRVLFWGLSGIAVLCVAPLFGLGCGRLGGWVANAVISDSKTGAETS</sequence>
<dbReference type="InterPro" id="IPR040493">
    <property type="entry name" value="DUF5518"/>
</dbReference>
<feature type="transmembrane region" description="Helical" evidence="1">
    <location>
        <begin position="99"/>
        <end position="117"/>
    </location>
</feature>
<reference evidence="2 3" key="1">
    <citation type="submission" date="2022-06" db="EMBL/GenBank/DDBJ databases">
        <title>Halomicroarcula sp. a new haloarchaeum isolate from saline soil.</title>
        <authorList>
            <person name="Strakova D."/>
            <person name="Galisteo C."/>
            <person name="Sanchez-Porro C."/>
            <person name="Ventosa A."/>
        </authorList>
    </citation>
    <scope>NUCLEOTIDE SEQUENCE [LARGE SCALE GENOMIC DNA]</scope>
    <source>
        <strain evidence="2 3">S3CR25-11</strain>
    </source>
</reference>
<feature type="transmembrane region" description="Helical" evidence="1">
    <location>
        <begin position="40"/>
        <end position="59"/>
    </location>
</feature>
<organism evidence="2 3">
    <name type="scientific">Haloarcula onubensis</name>
    <dbReference type="NCBI Taxonomy" id="2950539"/>
    <lineage>
        <taxon>Archaea</taxon>
        <taxon>Methanobacteriati</taxon>
        <taxon>Methanobacteriota</taxon>
        <taxon>Stenosarchaea group</taxon>
        <taxon>Halobacteria</taxon>
        <taxon>Halobacteriales</taxon>
        <taxon>Haloarculaceae</taxon>
        <taxon>Haloarcula</taxon>
    </lineage>
</organism>
<protein>
    <submittedName>
        <fullName evidence="2">DUF5518 domain-containing protein</fullName>
    </submittedName>
</protein>
<keyword evidence="1" id="KW-0812">Transmembrane</keyword>
<evidence type="ECO:0000313" key="2">
    <source>
        <dbReference type="EMBL" id="MDS0284476.1"/>
    </source>
</evidence>
<dbReference type="Pfam" id="PF17647">
    <property type="entry name" value="DUF5518"/>
    <property type="match status" value="1"/>
</dbReference>
<proteinExistence type="predicted"/>
<dbReference type="Proteomes" id="UP001268864">
    <property type="component" value="Unassembled WGS sequence"/>
</dbReference>
<feature type="transmembrane region" description="Helical" evidence="1">
    <location>
        <begin position="12"/>
        <end position="34"/>
    </location>
</feature>
<evidence type="ECO:0000256" key="1">
    <source>
        <dbReference type="SAM" id="Phobius"/>
    </source>
</evidence>
<dbReference type="RefSeq" id="WP_310902138.1">
    <property type="nucleotide sequence ID" value="NZ_JAMQOS010000008.1"/>
</dbReference>
<keyword evidence="1" id="KW-0472">Membrane</keyword>
<accession>A0ABU2FUN9</accession>
<keyword evidence="3" id="KW-1185">Reference proteome</keyword>
<gene>
    <name evidence="2" type="ORF">NDI86_20475</name>
</gene>
<dbReference type="EMBL" id="JAMQOS010000008">
    <property type="protein sequence ID" value="MDS0284476.1"/>
    <property type="molecule type" value="Genomic_DNA"/>
</dbReference>
<name>A0ABU2FUN9_9EURY</name>
<evidence type="ECO:0000313" key="3">
    <source>
        <dbReference type="Proteomes" id="UP001268864"/>
    </source>
</evidence>
<feature type="transmembrane region" description="Helical" evidence="1">
    <location>
        <begin position="71"/>
        <end position="93"/>
    </location>
</feature>
<keyword evidence="1" id="KW-1133">Transmembrane helix</keyword>